<gene>
    <name evidence="2" type="ORF">H0P51_06035</name>
</gene>
<dbReference type="PANTHER" id="PTHR45763">
    <property type="entry name" value="HYDROLASE, ALPHA/BETA FOLD FAMILY PROTEIN, EXPRESSED-RELATED"/>
    <property type="match status" value="1"/>
</dbReference>
<reference evidence="2" key="1">
    <citation type="submission" date="2020-07" db="EMBL/GenBank/DDBJ databases">
        <title>Description of Mycobacterium gordonae subsp. intergordonae subsp.nov. and Mycobacterium gordonae subsp. gordonae subsp. nov.</title>
        <authorList>
            <person name="Huang H."/>
        </authorList>
    </citation>
    <scope>NUCLEOTIDE SEQUENCE [LARGE SCALE GENOMIC DNA]</scope>
    <source>
        <strain evidence="2">24T</strain>
    </source>
</reference>
<evidence type="ECO:0000259" key="1">
    <source>
        <dbReference type="Pfam" id="PF00561"/>
    </source>
</evidence>
<dbReference type="GO" id="GO:0016787">
    <property type="term" value="F:hydrolase activity"/>
    <property type="evidence" value="ECO:0007669"/>
    <property type="project" value="UniProtKB-KW"/>
</dbReference>
<feature type="domain" description="AB hydrolase-1" evidence="1">
    <location>
        <begin position="39"/>
        <end position="283"/>
    </location>
</feature>
<dbReference type="Proteomes" id="UP000510682">
    <property type="component" value="Chromosome"/>
</dbReference>
<dbReference type="Gene3D" id="3.40.50.1820">
    <property type="entry name" value="alpha/beta hydrolase"/>
    <property type="match status" value="1"/>
</dbReference>
<protein>
    <submittedName>
        <fullName evidence="2">Alpha/beta hydrolase</fullName>
    </submittedName>
</protein>
<dbReference type="RefSeq" id="WP_180917081.1">
    <property type="nucleotide sequence ID" value="NZ_CP059165.1"/>
</dbReference>
<dbReference type="EMBL" id="CP059165">
    <property type="protein sequence ID" value="QLL08495.1"/>
    <property type="molecule type" value="Genomic_DNA"/>
</dbReference>
<dbReference type="AlphaFoldDB" id="A0A7D6HZ93"/>
<dbReference type="Pfam" id="PF00561">
    <property type="entry name" value="Abhydrolase_1"/>
    <property type="match status" value="1"/>
</dbReference>
<organism evidence="2 3">
    <name type="scientific">Mycobacterium vicinigordonae</name>
    <dbReference type="NCBI Taxonomy" id="1719132"/>
    <lineage>
        <taxon>Bacteria</taxon>
        <taxon>Bacillati</taxon>
        <taxon>Actinomycetota</taxon>
        <taxon>Actinomycetes</taxon>
        <taxon>Mycobacteriales</taxon>
        <taxon>Mycobacteriaceae</taxon>
        <taxon>Mycobacterium</taxon>
    </lineage>
</organism>
<accession>A0A7D6HZ93</accession>
<keyword evidence="3" id="KW-1185">Reference proteome</keyword>
<evidence type="ECO:0000313" key="2">
    <source>
        <dbReference type="EMBL" id="QLL08495.1"/>
    </source>
</evidence>
<dbReference type="KEGG" id="mgor:H0P51_06035"/>
<name>A0A7D6HZ93_9MYCO</name>
<dbReference type="SUPFAM" id="SSF53474">
    <property type="entry name" value="alpha/beta-Hydrolases"/>
    <property type="match status" value="1"/>
</dbReference>
<evidence type="ECO:0000313" key="3">
    <source>
        <dbReference type="Proteomes" id="UP000510682"/>
    </source>
</evidence>
<keyword evidence="2" id="KW-0378">Hydrolase</keyword>
<dbReference type="InterPro" id="IPR029058">
    <property type="entry name" value="AB_hydrolase_fold"/>
</dbReference>
<reference evidence="2" key="2">
    <citation type="submission" date="2020-07" db="EMBL/GenBank/DDBJ databases">
        <authorList>
            <person name="Yu X."/>
        </authorList>
    </citation>
    <scope>NUCLEOTIDE SEQUENCE [LARGE SCALE GENOMIC DNA]</scope>
    <source>
        <strain evidence="2">24T</strain>
    </source>
</reference>
<proteinExistence type="predicted"/>
<dbReference type="InterPro" id="IPR000073">
    <property type="entry name" value="AB_hydrolase_1"/>
</dbReference>
<dbReference type="PANTHER" id="PTHR45763:SF46">
    <property type="entry name" value="AB HYDROLASE-1 DOMAIN-CONTAINING PROTEIN"/>
    <property type="match status" value="1"/>
</dbReference>
<sequence>MLPQRIRSDEADLVTLPDGRVLACLDWGEPAGYPAFYFHGTPSCRLEAVFADAAARRHGFRLIAVDRPGFGRSTFQRGRRFRDWPADVCALADALDLTTFGVLGHSGAGPHLFACGAFIPHSRLTFIGALGPWGPLVTPEIMHGLSGADRLYARLARFGPGAFHAAYVPFGWGARYAPGFFAKVVTVSLPDTDLQHVRDELFLRHFRAIQLEAFRQGGRGGAHETFLEYRPWGFGVDEVSVPTHIWQGDRDTFIPRVIGEYLQRVVPDVDLNWARGKGHFNIEDWDAVLAACAADVGLG</sequence>